<accession>A0A4C1Y4U5</accession>
<sequence>MKIERVNKNKSESRQRSRLKLKGRLAPRLKQSLGPGLKLESDQVMFGTIRGSRIVNEIRTEIERDDRFSSPTRSFHTRRESRILTSDKLCVANVCVELNRGKRFGSHI</sequence>
<dbReference type="Proteomes" id="UP000299102">
    <property type="component" value="Unassembled WGS sequence"/>
</dbReference>
<gene>
    <name evidence="2" type="ORF">EVAR_61344_1</name>
</gene>
<keyword evidence="3" id="KW-1185">Reference proteome</keyword>
<name>A0A4C1Y4U5_EUMVA</name>
<reference evidence="2 3" key="1">
    <citation type="journal article" date="2019" name="Commun. Biol.">
        <title>The bagworm genome reveals a unique fibroin gene that provides high tensile strength.</title>
        <authorList>
            <person name="Kono N."/>
            <person name="Nakamura H."/>
            <person name="Ohtoshi R."/>
            <person name="Tomita M."/>
            <person name="Numata K."/>
            <person name="Arakawa K."/>
        </authorList>
    </citation>
    <scope>NUCLEOTIDE SEQUENCE [LARGE SCALE GENOMIC DNA]</scope>
</reference>
<evidence type="ECO:0000313" key="3">
    <source>
        <dbReference type="Proteomes" id="UP000299102"/>
    </source>
</evidence>
<feature type="compositionally biased region" description="Basic residues" evidence="1">
    <location>
        <begin position="16"/>
        <end position="25"/>
    </location>
</feature>
<evidence type="ECO:0000313" key="2">
    <source>
        <dbReference type="EMBL" id="GBP69559.1"/>
    </source>
</evidence>
<comment type="caution">
    <text evidence="2">The sequence shown here is derived from an EMBL/GenBank/DDBJ whole genome shotgun (WGS) entry which is preliminary data.</text>
</comment>
<protein>
    <submittedName>
        <fullName evidence="2">Uncharacterized protein</fullName>
    </submittedName>
</protein>
<organism evidence="2 3">
    <name type="scientific">Eumeta variegata</name>
    <name type="common">Bagworm moth</name>
    <name type="synonym">Eumeta japonica</name>
    <dbReference type="NCBI Taxonomy" id="151549"/>
    <lineage>
        <taxon>Eukaryota</taxon>
        <taxon>Metazoa</taxon>
        <taxon>Ecdysozoa</taxon>
        <taxon>Arthropoda</taxon>
        <taxon>Hexapoda</taxon>
        <taxon>Insecta</taxon>
        <taxon>Pterygota</taxon>
        <taxon>Neoptera</taxon>
        <taxon>Endopterygota</taxon>
        <taxon>Lepidoptera</taxon>
        <taxon>Glossata</taxon>
        <taxon>Ditrysia</taxon>
        <taxon>Tineoidea</taxon>
        <taxon>Psychidae</taxon>
        <taxon>Oiketicinae</taxon>
        <taxon>Eumeta</taxon>
    </lineage>
</organism>
<proteinExistence type="predicted"/>
<feature type="compositionally biased region" description="Basic and acidic residues" evidence="1">
    <location>
        <begin position="1"/>
        <end position="15"/>
    </location>
</feature>
<evidence type="ECO:0000256" key="1">
    <source>
        <dbReference type="SAM" id="MobiDB-lite"/>
    </source>
</evidence>
<dbReference type="EMBL" id="BGZK01001044">
    <property type="protein sequence ID" value="GBP69559.1"/>
    <property type="molecule type" value="Genomic_DNA"/>
</dbReference>
<feature type="region of interest" description="Disordered" evidence="1">
    <location>
        <begin position="1"/>
        <end position="25"/>
    </location>
</feature>
<dbReference type="AlphaFoldDB" id="A0A4C1Y4U5"/>